<comment type="cofactor">
    <cofactor evidence="1">
        <name>Zn(2+)</name>
        <dbReference type="ChEBI" id="CHEBI:29105"/>
    </cofactor>
</comment>
<evidence type="ECO:0000256" key="2">
    <source>
        <dbReference type="ARBA" id="ARBA00006676"/>
    </source>
</evidence>
<comment type="caution">
    <text evidence="8">The sequence shown here is derived from an EMBL/GenBank/DDBJ whole genome shotgun (WGS) entry which is preliminary data.</text>
</comment>
<dbReference type="Pfam" id="PF00962">
    <property type="entry name" value="A_deaminase"/>
    <property type="match status" value="1"/>
</dbReference>
<gene>
    <name evidence="8" type="primary">add</name>
    <name evidence="8" type="ORF">IAG03_00395</name>
</gene>
<evidence type="ECO:0000313" key="8">
    <source>
        <dbReference type="EMBL" id="MBC8532481.1"/>
    </source>
</evidence>
<proteinExistence type="inferred from homology"/>
<keyword evidence="6" id="KW-0862">Zinc</keyword>
<dbReference type="NCBIfam" id="TIGR01430">
    <property type="entry name" value="aden_deam"/>
    <property type="match status" value="1"/>
</dbReference>
<dbReference type="AlphaFoldDB" id="A0A926D745"/>
<evidence type="ECO:0000256" key="5">
    <source>
        <dbReference type="ARBA" id="ARBA00022801"/>
    </source>
</evidence>
<dbReference type="GO" id="GO:0005829">
    <property type="term" value="C:cytosol"/>
    <property type="evidence" value="ECO:0007669"/>
    <property type="project" value="TreeGrafter"/>
</dbReference>
<keyword evidence="5 8" id="KW-0378">Hydrolase</keyword>
<comment type="similarity">
    <text evidence="2">Belongs to the metallo-dependent hydrolases superfamily. Adenosine and AMP deaminases family.</text>
</comment>
<name>A0A926D745_9FIRM</name>
<dbReference type="RefSeq" id="WP_249317671.1">
    <property type="nucleotide sequence ID" value="NZ_JACRSN010000001.1"/>
</dbReference>
<evidence type="ECO:0000313" key="9">
    <source>
        <dbReference type="Proteomes" id="UP000651482"/>
    </source>
</evidence>
<keyword evidence="4" id="KW-0479">Metal-binding</keyword>
<dbReference type="GO" id="GO:0006154">
    <property type="term" value="P:adenosine catabolic process"/>
    <property type="evidence" value="ECO:0007669"/>
    <property type="project" value="TreeGrafter"/>
</dbReference>
<dbReference type="Proteomes" id="UP000651482">
    <property type="component" value="Unassembled WGS sequence"/>
</dbReference>
<reference evidence="8" key="1">
    <citation type="submission" date="2020-08" db="EMBL/GenBank/DDBJ databases">
        <title>Genome public.</title>
        <authorList>
            <person name="Liu C."/>
            <person name="Sun Q."/>
        </authorList>
    </citation>
    <scope>NUCLEOTIDE SEQUENCE</scope>
    <source>
        <strain evidence="8">NSJ-40</strain>
    </source>
</reference>
<dbReference type="InterPro" id="IPR032466">
    <property type="entry name" value="Metal_Hydrolase"/>
</dbReference>
<dbReference type="InterPro" id="IPR006330">
    <property type="entry name" value="Ado/ade_deaminase"/>
</dbReference>
<dbReference type="Gene3D" id="3.20.20.140">
    <property type="entry name" value="Metal-dependent hydrolases"/>
    <property type="match status" value="1"/>
</dbReference>
<dbReference type="EMBL" id="JACRSN010000001">
    <property type="protein sequence ID" value="MBC8532481.1"/>
    <property type="molecule type" value="Genomic_DNA"/>
</dbReference>
<evidence type="ECO:0000256" key="6">
    <source>
        <dbReference type="ARBA" id="ARBA00022833"/>
    </source>
</evidence>
<evidence type="ECO:0000256" key="4">
    <source>
        <dbReference type="ARBA" id="ARBA00022723"/>
    </source>
</evidence>
<keyword evidence="9" id="KW-1185">Reference proteome</keyword>
<dbReference type="EC" id="3.5.4.4" evidence="3"/>
<evidence type="ECO:0000256" key="1">
    <source>
        <dbReference type="ARBA" id="ARBA00001947"/>
    </source>
</evidence>
<accession>A0A926D745</accession>
<dbReference type="GO" id="GO:0046103">
    <property type="term" value="P:inosine biosynthetic process"/>
    <property type="evidence" value="ECO:0007669"/>
    <property type="project" value="TreeGrafter"/>
</dbReference>
<dbReference type="PANTHER" id="PTHR11409">
    <property type="entry name" value="ADENOSINE DEAMINASE"/>
    <property type="match status" value="1"/>
</dbReference>
<dbReference type="InterPro" id="IPR001365">
    <property type="entry name" value="A_deaminase_dom"/>
</dbReference>
<evidence type="ECO:0000259" key="7">
    <source>
        <dbReference type="Pfam" id="PF00962"/>
    </source>
</evidence>
<sequence>MVELHLHLDGSLEPSEILTLAAKSRTPLPTQDPEALRRLLTVEKGCRSLGEYLQKFALPLSVLQSEETIEAAVSMLLDRLHRLGLLYTEIRYAPQLHRKNGLSQEQVVQASIRGLQTGIAKTGMPAQLILCCMRGGSEQENRETAALARAYLGAGVCALDLAGDEARFPTASFRALFAEAQKAGVPFVLHAGEAAGADSVRCALEMGAKRIGHGIRSVEDPAVLALLRDAGTVLETCFSSNLQTCAVRSAEAYPLPLFLREGIAATLCTDNSTVSGTDLRQEYRRVQRACQLQKDQLLQLAQNAVNGAFLEPKAKAALSAKVEEAFPLWLEAEPAVHISGADVI</sequence>
<evidence type="ECO:0000256" key="3">
    <source>
        <dbReference type="ARBA" id="ARBA00012784"/>
    </source>
</evidence>
<organism evidence="8 9">
    <name type="scientific">Yeguia hominis</name>
    <dbReference type="NCBI Taxonomy" id="2763662"/>
    <lineage>
        <taxon>Bacteria</taxon>
        <taxon>Bacillati</taxon>
        <taxon>Bacillota</taxon>
        <taxon>Clostridia</taxon>
        <taxon>Eubacteriales</taxon>
        <taxon>Yeguiaceae</taxon>
        <taxon>Yeguia</taxon>
    </lineage>
</organism>
<feature type="domain" description="Adenosine deaminase" evidence="7">
    <location>
        <begin position="2"/>
        <end position="324"/>
    </location>
</feature>
<dbReference type="SUPFAM" id="SSF51556">
    <property type="entry name" value="Metallo-dependent hydrolases"/>
    <property type="match status" value="1"/>
</dbReference>
<dbReference type="PANTHER" id="PTHR11409:SF43">
    <property type="entry name" value="ADENOSINE DEAMINASE"/>
    <property type="match status" value="1"/>
</dbReference>
<protein>
    <recommendedName>
        <fullName evidence="3">adenosine deaminase</fullName>
        <ecNumber evidence="3">3.5.4.4</ecNumber>
    </recommendedName>
</protein>
<dbReference type="GO" id="GO:0046872">
    <property type="term" value="F:metal ion binding"/>
    <property type="evidence" value="ECO:0007669"/>
    <property type="project" value="UniProtKB-KW"/>
</dbReference>
<dbReference type="GO" id="GO:0004000">
    <property type="term" value="F:adenosine deaminase activity"/>
    <property type="evidence" value="ECO:0007669"/>
    <property type="project" value="TreeGrafter"/>
</dbReference>
<dbReference type="GO" id="GO:0043103">
    <property type="term" value="P:hypoxanthine salvage"/>
    <property type="evidence" value="ECO:0007669"/>
    <property type="project" value="TreeGrafter"/>
</dbReference>